<evidence type="ECO:0000256" key="1">
    <source>
        <dbReference type="ARBA" id="ARBA00022531"/>
    </source>
</evidence>
<dbReference type="PANTHER" id="PTHR47199">
    <property type="entry name" value="PHOTOSYSTEM II STABILITY/ASSEMBLY FACTOR HCF136, CHLOROPLASTIC"/>
    <property type="match status" value="1"/>
</dbReference>
<dbReference type="OrthoDB" id="9757809at2"/>
<dbReference type="Pfam" id="PF14870">
    <property type="entry name" value="PSII_BNR"/>
    <property type="match status" value="1"/>
</dbReference>
<keyword evidence="2" id="KW-0604">Photosystem II</keyword>
<feature type="chain" id="PRO_5001939583" description="Photosynthesis system II assembly factor Ycf48/Hcf136-like domain-containing protein" evidence="3">
    <location>
        <begin position="20"/>
        <end position="866"/>
    </location>
</feature>
<feature type="signal peptide" evidence="3">
    <location>
        <begin position="1"/>
        <end position="19"/>
    </location>
</feature>
<dbReference type="Proteomes" id="UP000029736">
    <property type="component" value="Unassembled WGS sequence"/>
</dbReference>
<gene>
    <name evidence="5" type="ORF">IX84_30300</name>
</gene>
<evidence type="ECO:0000259" key="4">
    <source>
        <dbReference type="Pfam" id="PF14870"/>
    </source>
</evidence>
<evidence type="ECO:0000256" key="3">
    <source>
        <dbReference type="SAM" id="SignalP"/>
    </source>
</evidence>
<keyword evidence="3" id="KW-0732">Signal</keyword>
<dbReference type="InterPro" id="IPR013783">
    <property type="entry name" value="Ig-like_fold"/>
</dbReference>
<dbReference type="RefSeq" id="WP_044229719.1">
    <property type="nucleotide sequence ID" value="NZ_JBKAGJ010000032.1"/>
</dbReference>
<dbReference type="Gene3D" id="2.60.40.740">
    <property type="match status" value="1"/>
</dbReference>
<protein>
    <recommendedName>
        <fullName evidence="4">Photosynthesis system II assembly factor Ycf48/Hcf136-like domain-containing protein</fullName>
    </recommendedName>
</protein>
<evidence type="ECO:0000313" key="6">
    <source>
        <dbReference type="Proteomes" id="UP000029736"/>
    </source>
</evidence>
<feature type="domain" description="Photosynthesis system II assembly factor Ycf48/Hcf136-like" evidence="4">
    <location>
        <begin position="27"/>
        <end position="106"/>
    </location>
</feature>
<keyword evidence="1" id="KW-0602">Photosynthesis</keyword>
<dbReference type="SUPFAM" id="SSF110296">
    <property type="entry name" value="Oligoxyloglucan reducing end-specific cellobiohydrolase"/>
    <property type="match status" value="1"/>
</dbReference>
<dbReference type="AlphaFoldDB" id="A0A098RXV3"/>
<name>A0A098RXV3_9BACT</name>
<comment type="caution">
    <text evidence="5">The sequence shown here is derived from an EMBL/GenBank/DDBJ whole genome shotgun (WGS) entry which is preliminary data.</text>
</comment>
<accession>A0A098RXV3</accession>
<dbReference type="GO" id="GO:0009523">
    <property type="term" value="C:photosystem II"/>
    <property type="evidence" value="ECO:0007669"/>
    <property type="project" value="UniProtKB-KW"/>
</dbReference>
<sequence>MKTIYALIFSLFFTATIHAQCLEELTTPVSADWSAAHFLSAEQGWLTGESGQVLQTTNGGQSWALADLRTHVNLRGLTFLGQAMGWVVGESGVIRRTTDGGLSWQQQFSPVGADLNSVDFAFSNLGLVAGDCGTLLRTINGGTAWTWVDAGTPNNLNVVRWVNAQTVLAAGEGGVLLRSTNGGQTWNSLGGTGTGDHYALEIQGNEVWLSGAGGTYYSDNAGLSWEWLDGRRFHALAADGSGAVVGAGQDGLVAASTDGGQSWDNLELIPGVDWSAVALTGTRSGYLAGSGGTVVAFRWIKAAASGPVSVCTGETVQLNAEAIPGNPTYLWEGPNGIIGTGSSVSLLPASAGDNWYVLSVEEDGCVAKDSLLLQVLPAPEVNLGSDVALCEGETLLLAGPDDVVSYAWSDGSGNAELEVATTGIYSLTVVNAFGCTDSDMVAVEVQENGTLLLDTLLCSGEFLEVNGNFYDEFNPVGTEVLPGAAVNGCDSLILVQIEYSITEPITLDTMVCASGFPFMYENIEVDGSGDYFTQILNADGCPQMIFLSVQALQSYNVSFEASFCEGGFYVWNEQILTNPGTYIRDFTATDGCDSTVTLILTEAPAAETNLELSVCEGETVMVGDMDFDATGTYEVVLNGAAGCDSIVNLALTVFPNDLATETAEICDGETYTWEGMMLSEPGQYQLVYTNAQGCDSIRVLDLAVFPNPELFIVDTLPDNGSGNGAAVLDVLQGQPPFSVSWSNGGVGLVQTGLLAGNYTVTVTDGNDCSDTLSVTVPMTTSLREVGLQKVSVWPNPGTGQLWVELPGTWDVGAVQLVLYNALGAQVRAWEGQEVQQALDLGAPNGAYLLMIQYREYRQMQKVIIAD</sequence>
<dbReference type="Gene3D" id="2.130.10.10">
    <property type="entry name" value="YVTN repeat-like/Quinoprotein amine dehydrogenase"/>
    <property type="match status" value="1"/>
</dbReference>
<dbReference type="PANTHER" id="PTHR47199:SF2">
    <property type="entry name" value="PHOTOSYSTEM II STABILITY_ASSEMBLY FACTOR HCF136, CHLOROPLASTIC"/>
    <property type="match status" value="1"/>
</dbReference>
<dbReference type="GO" id="GO:0015979">
    <property type="term" value="P:photosynthesis"/>
    <property type="evidence" value="ECO:0007669"/>
    <property type="project" value="UniProtKB-KW"/>
</dbReference>
<dbReference type="InterPro" id="IPR028203">
    <property type="entry name" value="PSII_CF48-like_dom"/>
</dbReference>
<dbReference type="EMBL" id="JPOS01000097">
    <property type="protein sequence ID" value="KGE85019.1"/>
    <property type="molecule type" value="Genomic_DNA"/>
</dbReference>
<reference evidence="5 6" key="1">
    <citation type="journal article" date="2014" name="Int. J. Syst. Evol. Microbiol.">
        <title>Phaeodactylibacter xiamenensis gen. nov., sp. nov., a member of the family Saprospiraceae isolated from the marine alga Phaeodactylum tricornutum.</title>
        <authorList>
            <person name="Chen Z.Jr."/>
            <person name="Lei X."/>
            <person name="Lai Q."/>
            <person name="Li Y."/>
            <person name="Zhang B."/>
            <person name="Zhang J."/>
            <person name="Zhang H."/>
            <person name="Yang L."/>
            <person name="Zheng W."/>
            <person name="Tian Y."/>
            <person name="Yu Z."/>
            <person name="Xu H.Jr."/>
            <person name="Zheng T."/>
        </authorList>
    </citation>
    <scope>NUCLEOTIDE SEQUENCE [LARGE SCALE GENOMIC DNA]</scope>
    <source>
        <strain evidence="5 6">KD52</strain>
    </source>
</reference>
<organism evidence="5 6">
    <name type="scientific">Phaeodactylibacter xiamenensis</name>
    <dbReference type="NCBI Taxonomy" id="1524460"/>
    <lineage>
        <taxon>Bacteria</taxon>
        <taxon>Pseudomonadati</taxon>
        <taxon>Bacteroidota</taxon>
        <taxon>Saprospiria</taxon>
        <taxon>Saprospirales</taxon>
        <taxon>Haliscomenobacteraceae</taxon>
        <taxon>Phaeodactylibacter</taxon>
    </lineage>
</organism>
<dbReference type="Gene3D" id="2.60.40.10">
    <property type="entry name" value="Immunoglobulins"/>
    <property type="match status" value="1"/>
</dbReference>
<dbReference type="InterPro" id="IPR015943">
    <property type="entry name" value="WD40/YVTN_repeat-like_dom_sf"/>
</dbReference>
<evidence type="ECO:0000256" key="2">
    <source>
        <dbReference type="ARBA" id="ARBA00023276"/>
    </source>
</evidence>
<evidence type="ECO:0000313" key="5">
    <source>
        <dbReference type="EMBL" id="KGE85019.1"/>
    </source>
</evidence>
<dbReference type="STRING" id="1524460.IX84_30300"/>
<keyword evidence="6" id="KW-1185">Reference proteome</keyword>
<proteinExistence type="predicted"/>